<organism evidence="1 2">
    <name type="scientific">Deinococcus seoulensis</name>
    <dbReference type="NCBI Taxonomy" id="1837379"/>
    <lineage>
        <taxon>Bacteria</taxon>
        <taxon>Thermotogati</taxon>
        <taxon>Deinococcota</taxon>
        <taxon>Deinococci</taxon>
        <taxon>Deinococcales</taxon>
        <taxon>Deinococcaceae</taxon>
        <taxon>Deinococcus</taxon>
    </lineage>
</organism>
<comment type="caution">
    <text evidence="1">The sequence shown here is derived from an EMBL/GenBank/DDBJ whole genome shotgun (WGS) entry which is preliminary data.</text>
</comment>
<reference evidence="2" key="1">
    <citation type="journal article" date="2019" name="Int. J. Syst. Evol. Microbiol.">
        <title>The Global Catalogue of Microorganisms (GCM) 10K type strain sequencing project: providing services to taxonomists for standard genome sequencing and annotation.</title>
        <authorList>
            <consortium name="The Broad Institute Genomics Platform"/>
            <consortium name="The Broad Institute Genome Sequencing Center for Infectious Disease"/>
            <person name="Wu L."/>
            <person name="Ma J."/>
        </authorList>
    </citation>
    <scope>NUCLEOTIDE SEQUENCE [LARGE SCALE GENOMIC DNA]</scope>
    <source>
        <strain evidence="2">JCM 31404</strain>
    </source>
</reference>
<dbReference type="EMBL" id="BMQM01000017">
    <property type="protein sequence ID" value="GGR62951.1"/>
    <property type="molecule type" value="Genomic_DNA"/>
</dbReference>
<keyword evidence="2" id="KW-1185">Reference proteome</keyword>
<dbReference type="RefSeq" id="WP_189065450.1">
    <property type="nucleotide sequence ID" value="NZ_BMQM01000017.1"/>
</dbReference>
<proteinExistence type="predicted"/>
<accession>A0ABQ2RT62</accession>
<sequence>MDTYVTVLDLESDAALHRFGPFLNASAARVAAGAKTGRLLTWRKDSDLWRAEAAPHAYLVPADPPVQD</sequence>
<name>A0ABQ2RT62_9DEIO</name>
<gene>
    <name evidence="1" type="ORF">GCM10008959_26280</name>
</gene>
<evidence type="ECO:0000313" key="2">
    <source>
        <dbReference type="Proteomes" id="UP000634308"/>
    </source>
</evidence>
<evidence type="ECO:0008006" key="3">
    <source>
        <dbReference type="Google" id="ProtNLM"/>
    </source>
</evidence>
<dbReference type="Proteomes" id="UP000634308">
    <property type="component" value="Unassembled WGS sequence"/>
</dbReference>
<evidence type="ECO:0000313" key="1">
    <source>
        <dbReference type="EMBL" id="GGR62951.1"/>
    </source>
</evidence>
<protein>
    <recommendedName>
        <fullName evidence="3">DUF1330 domain-containing protein</fullName>
    </recommendedName>
</protein>